<organism evidence="1 2">
    <name type="scientific">Denitrobaculum tricleocarpae</name>
    <dbReference type="NCBI Taxonomy" id="2591009"/>
    <lineage>
        <taxon>Bacteria</taxon>
        <taxon>Pseudomonadati</taxon>
        <taxon>Pseudomonadota</taxon>
        <taxon>Alphaproteobacteria</taxon>
        <taxon>Rhodospirillales</taxon>
        <taxon>Rhodospirillaceae</taxon>
        <taxon>Denitrobaculum</taxon>
    </lineage>
</organism>
<protein>
    <submittedName>
        <fullName evidence="1">Ferritin-like domain-containing protein</fullName>
    </submittedName>
</protein>
<dbReference type="RefSeq" id="WP_142896741.1">
    <property type="nucleotide sequence ID" value="NZ_ML660055.1"/>
</dbReference>
<dbReference type="SUPFAM" id="SSF47240">
    <property type="entry name" value="Ferritin-like"/>
    <property type="match status" value="1"/>
</dbReference>
<dbReference type="EMBL" id="VHSH01000004">
    <property type="protein sequence ID" value="TQV79561.1"/>
    <property type="molecule type" value="Genomic_DNA"/>
</dbReference>
<dbReference type="Gene3D" id="1.10.620.20">
    <property type="entry name" value="Ribonucleotide Reductase, subunit A"/>
    <property type="match status" value="1"/>
</dbReference>
<dbReference type="Proteomes" id="UP000315252">
    <property type="component" value="Unassembled WGS sequence"/>
</dbReference>
<comment type="caution">
    <text evidence="1">The sequence shown here is derived from an EMBL/GenBank/DDBJ whole genome shotgun (WGS) entry which is preliminary data.</text>
</comment>
<dbReference type="AlphaFoldDB" id="A0A545TR10"/>
<evidence type="ECO:0000313" key="1">
    <source>
        <dbReference type="EMBL" id="TQV79561.1"/>
    </source>
</evidence>
<dbReference type="OrthoDB" id="581372at2"/>
<dbReference type="InterPro" id="IPR012348">
    <property type="entry name" value="RNR-like"/>
</dbReference>
<evidence type="ECO:0000313" key="2">
    <source>
        <dbReference type="Proteomes" id="UP000315252"/>
    </source>
</evidence>
<accession>A0A545TR10</accession>
<proteinExistence type="predicted"/>
<reference evidence="1 2" key="1">
    <citation type="submission" date="2019-06" db="EMBL/GenBank/DDBJ databases">
        <title>Whole genome sequence for Rhodospirillaceae sp. R148.</title>
        <authorList>
            <person name="Wang G."/>
        </authorList>
    </citation>
    <scope>NUCLEOTIDE SEQUENCE [LARGE SCALE GENOMIC DNA]</scope>
    <source>
        <strain evidence="1 2">R148</strain>
    </source>
</reference>
<dbReference type="CDD" id="cd00657">
    <property type="entry name" value="Ferritin_like"/>
    <property type="match status" value="1"/>
</dbReference>
<gene>
    <name evidence="1" type="ORF">FKG95_12595</name>
</gene>
<keyword evidence="2" id="KW-1185">Reference proteome</keyword>
<sequence>MAYEHWTLDDIDWSAFDPAKVDPEILKIIKAASMVEYNGADYATYLCNVFPDDAQFQEVVKVWAEEEIQHGAALARWAELADPNFDFEGSFQKFKDGYSLPLDASTSVRGTRSGELVARCIVEVGTSSYYSALADATDEPVLVKICKLIAADELRHYKLFYTHLNRYLASEKIGKIRRALIALSRITETEDDELAYAYFAANGDGQDYDRKRWSQAYIQRAAGYYRPKHLDLGVAMTFKAAGLNPRGRLAGWAARAGYWAVKRKAKGLKQAA</sequence>
<dbReference type="GO" id="GO:0016491">
    <property type="term" value="F:oxidoreductase activity"/>
    <property type="evidence" value="ECO:0007669"/>
    <property type="project" value="InterPro"/>
</dbReference>
<dbReference type="InterPro" id="IPR009078">
    <property type="entry name" value="Ferritin-like_SF"/>
</dbReference>
<name>A0A545TR10_9PROT</name>